<accession>A0A7R9CXD0</accession>
<dbReference type="EMBL" id="OD002107">
    <property type="protein sequence ID" value="CAD7404225.1"/>
    <property type="molecule type" value="Genomic_DNA"/>
</dbReference>
<evidence type="ECO:0000313" key="1">
    <source>
        <dbReference type="EMBL" id="CAD7404225.1"/>
    </source>
</evidence>
<organism evidence="1">
    <name type="scientific">Timema poppense</name>
    <name type="common">Walking stick</name>
    <dbReference type="NCBI Taxonomy" id="170557"/>
    <lineage>
        <taxon>Eukaryota</taxon>
        <taxon>Metazoa</taxon>
        <taxon>Ecdysozoa</taxon>
        <taxon>Arthropoda</taxon>
        <taxon>Hexapoda</taxon>
        <taxon>Insecta</taxon>
        <taxon>Pterygota</taxon>
        <taxon>Neoptera</taxon>
        <taxon>Polyneoptera</taxon>
        <taxon>Phasmatodea</taxon>
        <taxon>Timematodea</taxon>
        <taxon>Timematoidea</taxon>
        <taxon>Timematidae</taxon>
        <taxon>Timema</taxon>
    </lineage>
</organism>
<protein>
    <submittedName>
        <fullName evidence="1">Uncharacterized protein</fullName>
    </submittedName>
</protein>
<gene>
    <name evidence="1" type="ORF">TPSB3V08_LOCUS4393</name>
</gene>
<proteinExistence type="predicted"/>
<sequence length="82" mass="9536">MISLDVKHRVKESGDRRPTSIITSLVLYYKNTFGTPVKIHATSQKSSDLVYEKMEVDLVTFKTFNKDPISLEQIIVAREYEW</sequence>
<reference evidence="1" key="1">
    <citation type="submission" date="2020-11" db="EMBL/GenBank/DDBJ databases">
        <authorList>
            <person name="Tran Van P."/>
        </authorList>
    </citation>
    <scope>NUCLEOTIDE SEQUENCE</scope>
</reference>
<name>A0A7R9CXD0_TIMPO</name>
<dbReference type="AlphaFoldDB" id="A0A7R9CXD0"/>